<evidence type="ECO:0000313" key="2">
    <source>
        <dbReference type="Proteomes" id="UP000199087"/>
    </source>
</evidence>
<dbReference type="RefSeq" id="WP_090629762.1">
    <property type="nucleotide sequence ID" value="NZ_CVRB01000001.1"/>
</dbReference>
<proteinExistence type="predicted"/>
<dbReference type="AlphaFoldDB" id="A0A0U1NQN6"/>
<evidence type="ECO:0000313" key="1">
    <source>
        <dbReference type="EMBL" id="CRK80361.1"/>
    </source>
</evidence>
<dbReference type="Proteomes" id="UP000199087">
    <property type="component" value="Unassembled WGS sequence"/>
</dbReference>
<dbReference type="InterPro" id="IPR038765">
    <property type="entry name" value="Papain-like_cys_pep_sf"/>
</dbReference>
<organism evidence="1 2">
    <name type="scientific">Neobacillus massiliamazoniensis</name>
    <dbReference type="NCBI Taxonomy" id="1499688"/>
    <lineage>
        <taxon>Bacteria</taxon>
        <taxon>Bacillati</taxon>
        <taxon>Bacillota</taxon>
        <taxon>Bacilli</taxon>
        <taxon>Bacillales</taxon>
        <taxon>Bacillaceae</taxon>
        <taxon>Neobacillus</taxon>
    </lineage>
</organism>
<reference evidence="2" key="1">
    <citation type="submission" date="2015-05" db="EMBL/GenBank/DDBJ databases">
        <authorList>
            <person name="Urmite Genomes"/>
        </authorList>
    </citation>
    <scope>NUCLEOTIDE SEQUENCE [LARGE SCALE GENOMIC DNA]</scope>
    <source>
        <strain evidence="2">LF1</strain>
    </source>
</reference>
<dbReference type="Gene3D" id="3.90.1720.10">
    <property type="entry name" value="endopeptidase domain like (from Nostoc punctiforme)"/>
    <property type="match status" value="1"/>
</dbReference>
<dbReference type="SUPFAM" id="SSF54001">
    <property type="entry name" value="Cysteine proteinases"/>
    <property type="match status" value="1"/>
</dbReference>
<name>A0A0U1NQN6_9BACI</name>
<protein>
    <submittedName>
        <fullName evidence="1">Uncharacterized protein</fullName>
    </submittedName>
</protein>
<dbReference type="EMBL" id="CVRB01000001">
    <property type="protein sequence ID" value="CRK80361.1"/>
    <property type="molecule type" value="Genomic_DNA"/>
</dbReference>
<accession>A0A0U1NQN6</accession>
<keyword evidence="2" id="KW-1185">Reference proteome</keyword>
<sequence length="167" mass="18744">MKTKDILPGDVLFVWGNGPIDDAIEIITQGPSHCAIFLDSDTLAEAQAGRKTGKAYLSNYLAGNVRKLEVWRDETLKDDERKRIVDYAIKSFGIEYDYLAILAELARFELNIAFDHYREGKRRICSSYVNDCGKSVGRNWAKISYTPAPVDLLRGGKLTRKGVLKNG</sequence>
<gene>
    <name evidence="1" type="ORF">BN000_00243</name>
</gene>